<evidence type="ECO:0008006" key="3">
    <source>
        <dbReference type="Google" id="ProtNLM"/>
    </source>
</evidence>
<dbReference type="Proteomes" id="UP000243494">
    <property type="component" value="Unassembled WGS sequence"/>
</dbReference>
<evidence type="ECO:0000313" key="2">
    <source>
        <dbReference type="Proteomes" id="UP000243494"/>
    </source>
</evidence>
<dbReference type="AlphaFoldDB" id="A0A371IQW5"/>
<reference evidence="1 2" key="1">
    <citation type="journal article" date="2017" name="Genome Announc.">
        <title>Draft Genome Sequence of Romboutsia maritimum sp. nov. Strain CCRI-22766(T), Isolated from Coastal Estuarine Mud.</title>
        <authorList>
            <person name="Maheux A.F."/>
            <person name="Boudreau D.K."/>
            <person name="Berube E."/>
            <person name="Boissinot M."/>
            <person name="Raymond F."/>
            <person name="Brodeur S."/>
            <person name="Corbeil J."/>
            <person name="Brightwell G."/>
            <person name="Broda D."/>
            <person name="Omar R.F."/>
            <person name="Bergeron M.G."/>
        </authorList>
    </citation>
    <scope>NUCLEOTIDE SEQUENCE [LARGE SCALE GENOMIC DNA]</scope>
    <source>
        <strain evidence="1 2">CCRI-22766</strain>
    </source>
</reference>
<organism evidence="1 2">
    <name type="scientific">Romboutsia maritimum</name>
    <dbReference type="NCBI Taxonomy" id="2020948"/>
    <lineage>
        <taxon>Bacteria</taxon>
        <taxon>Bacillati</taxon>
        <taxon>Bacillota</taxon>
        <taxon>Clostridia</taxon>
        <taxon>Peptostreptococcales</taxon>
        <taxon>Peptostreptococcaceae</taxon>
        <taxon>Romboutsia</taxon>
    </lineage>
</organism>
<gene>
    <name evidence="1" type="ORF">CHF27_011210</name>
</gene>
<comment type="caution">
    <text evidence="1">The sequence shown here is derived from an EMBL/GenBank/DDBJ whole genome shotgun (WGS) entry which is preliminary data.</text>
</comment>
<accession>A0A371IQW5</accession>
<protein>
    <recommendedName>
        <fullName evidence="3">HK97 gp10 family phage protein</fullName>
    </recommendedName>
</protein>
<evidence type="ECO:0000313" key="1">
    <source>
        <dbReference type="EMBL" id="RDY22880.1"/>
    </source>
</evidence>
<dbReference type="RefSeq" id="WP_095405388.1">
    <property type="nucleotide sequence ID" value="NZ_NOJZ02000024.1"/>
</dbReference>
<name>A0A371IQW5_9FIRM</name>
<sequence>MGFRFDGAQLFRNLAEQQIKTRAALGLFADTSAKTLENEAKNNHPWEDRTYQARNRLKGDYEWQGNLLRISLSHGVDYGIYLELCNEGKYAVITPTINKCSPKIMRGLDRILK</sequence>
<dbReference type="EMBL" id="NOJZ02000024">
    <property type="protein sequence ID" value="RDY22880.1"/>
    <property type="molecule type" value="Genomic_DNA"/>
</dbReference>
<keyword evidence="2" id="KW-1185">Reference proteome</keyword>
<proteinExistence type="predicted"/>
<dbReference type="OrthoDB" id="1753160at2"/>